<feature type="repeat" description="TPR" evidence="1">
    <location>
        <begin position="238"/>
        <end position="271"/>
    </location>
</feature>
<evidence type="ECO:0000313" key="3">
    <source>
        <dbReference type="Proteomes" id="UP000265725"/>
    </source>
</evidence>
<dbReference type="RefSeq" id="WP_119882608.1">
    <property type="nucleotide sequence ID" value="NZ_CP032418.1"/>
</dbReference>
<dbReference type="KEGG" id="paek:D3873_02875"/>
<protein>
    <submittedName>
        <fullName evidence="2">Tetratricopeptide repeat protein</fullName>
    </submittedName>
</protein>
<proteinExistence type="predicted"/>
<evidence type="ECO:0000313" key="2">
    <source>
        <dbReference type="EMBL" id="AYC28864.1"/>
    </source>
</evidence>
<dbReference type="SUPFAM" id="SSF48452">
    <property type="entry name" value="TPR-like"/>
    <property type="match status" value="1"/>
</dbReference>
<sequence>MSRRFGPVRSYVNGREGATLIKNELAKEIDYDLLDNPAQIELDKFKEIISGIVDRKKMLDQYVHIVEFHQSKFLEKQKIEFDIQKIRFFVVNGDFENAVQLIDKHKDTYRQYSTETQYFWFKHLGNYYYSQGKYPDALDCYLEADKNYAYSLPPLEEGDICYVISMAANHCWEPDLSLKYAYRALEIYQREFIPRRIAECHVNLGITQLKLRNFKTAIDHNLTAQKTGAETNSPHLKFATEYNCGYIYFQFQNYEKSIEHIMNSLKATPDEYAISKLKSIITLIKAYLELNDMQSVFKWMYNANNLISDVEIDKNTHRDTYEAYIELKILENYSKKDFEAYENLFFSDLMPIMIEGNHLYELGYYYNHIGQFYVSQERFEEASKMLLESSKYIKQLLTL</sequence>
<evidence type="ECO:0000256" key="1">
    <source>
        <dbReference type="PROSITE-ProRule" id="PRU00339"/>
    </source>
</evidence>
<dbReference type="Gene3D" id="1.25.40.10">
    <property type="entry name" value="Tetratricopeptide repeat domain"/>
    <property type="match status" value="1"/>
</dbReference>
<organism evidence="2 3">
    <name type="scientific">Paenisporosarcina cavernae</name>
    <dbReference type="NCBI Taxonomy" id="2320858"/>
    <lineage>
        <taxon>Bacteria</taxon>
        <taxon>Bacillati</taxon>
        <taxon>Bacillota</taxon>
        <taxon>Bacilli</taxon>
        <taxon>Bacillales</taxon>
        <taxon>Caryophanaceae</taxon>
        <taxon>Paenisporosarcina</taxon>
    </lineage>
</organism>
<name>A0A385YQT8_9BACL</name>
<keyword evidence="3" id="KW-1185">Reference proteome</keyword>
<dbReference type="SMART" id="SM00028">
    <property type="entry name" value="TPR"/>
    <property type="match status" value="4"/>
</dbReference>
<dbReference type="InterPro" id="IPR019734">
    <property type="entry name" value="TPR_rpt"/>
</dbReference>
<dbReference type="Pfam" id="PF13374">
    <property type="entry name" value="TPR_10"/>
    <property type="match status" value="1"/>
</dbReference>
<dbReference type="PROSITE" id="PS50005">
    <property type="entry name" value="TPR"/>
    <property type="match status" value="1"/>
</dbReference>
<accession>A0A385YQT8</accession>
<dbReference type="EMBL" id="CP032418">
    <property type="protein sequence ID" value="AYC28864.1"/>
    <property type="molecule type" value="Genomic_DNA"/>
</dbReference>
<reference evidence="3" key="1">
    <citation type="submission" date="2018-09" db="EMBL/GenBank/DDBJ databases">
        <authorList>
            <person name="Zhu H."/>
        </authorList>
    </citation>
    <scope>NUCLEOTIDE SEQUENCE [LARGE SCALE GENOMIC DNA]</scope>
    <source>
        <strain evidence="3">K2R23-3</strain>
    </source>
</reference>
<keyword evidence="1" id="KW-0802">TPR repeat</keyword>
<dbReference type="Proteomes" id="UP000265725">
    <property type="component" value="Chromosome"/>
</dbReference>
<dbReference type="AlphaFoldDB" id="A0A385YQT8"/>
<dbReference type="OrthoDB" id="252257at2"/>
<gene>
    <name evidence="2" type="ORF">D3873_02875</name>
</gene>
<dbReference type="InterPro" id="IPR011990">
    <property type="entry name" value="TPR-like_helical_dom_sf"/>
</dbReference>